<keyword evidence="4" id="KW-0408">Iron</keyword>
<evidence type="ECO:0000259" key="6">
    <source>
        <dbReference type="PROSITE" id="PS51918"/>
    </source>
</evidence>
<dbReference type="AlphaFoldDB" id="A0A0S2HXG9"/>
<dbReference type="GO" id="GO:0051536">
    <property type="term" value="F:iron-sulfur cluster binding"/>
    <property type="evidence" value="ECO:0007669"/>
    <property type="project" value="UniProtKB-KW"/>
</dbReference>
<gene>
    <name evidence="7" type="ORF">L21SP5_01067</name>
</gene>
<dbReference type="STRING" id="1307839.L21SP5_01067"/>
<dbReference type="InterPro" id="IPR040087">
    <property type="entry name" value="MJ0021-like"/>
</dbReference>
<keyword evidence="3" id="KW-0479">Metal-binding</keyword>
<dbReference type="Proteomes" id="UP000064893">
    <property type="component" value="Chromosome"/>
</dbReference>
<keyword evidence="2" id="KW-0949">S-adenosyl-L-methionine</keyword>
<organism evidence="7 8">
    <name type="scientific">Salinivirga cyanobacteriivorans</name>
    <dbReference type="NCBI Taxonomy" id="1307839"/>
    <lineage>
        <taxon>Bacteria</taxon>
        <taxon>Pseudomonadati</taxon>
        <taxon>Bacteroidota</taxon>
        <taxon>Bacteroidia</taxon>
        <taxon>Bacteroidales</taxon>
        <taxon>Salinivirgaceae</taxon>
        <taxon>Salinivirga</taxon>
    </lineage>
</organism>
<dbReference type="Gene3D" id="3.20.20.70">
    <property type="entry name" value="Aldolase class I"/>
    <property type="match status" value="1"/>
</dbReference>
<name>A0A0S2HXG9_9BACT</name>
<keyword evidence="5" id="KW-0411">Iron-sulfur</keyword>
<dbReference type="GO" id="GO:0003824">
    <property type="term" value="F:catalytic activity"/>
    <property type="evidence" value="ECO:0007669"/>
    <property type="project" value="InterPro"/>
</dbReference>
<evidence type="ECO:0000256" key="1">
    <source>
        <dbReference type="ARBA" id="ARBA00001966"/>
    </source>
</evidence>
<sequence length="415" mass="47722">MNAYYRYLNSLVNKNKQEFGNYENINWINLWNTDELEATRQKLIRASGGQTLFKGTKPYVNQISDGCKICGAGAWSCLFITGKCNANCFYCPSPQKQDEPPESQGITFHTPLAYAEYINYFDFKGVSFSGGEPLLVKDRVMQYLKAIRSLCNPEIYIWMYTNGILSDDKVFRELADNGLNEIRFDIGATNYNLNGIKMAKGLIPNITVEIPAIPEEKERLMKLLPEMINAGVTNLNLHQLRLTHHNADKLLKHDYTYIPAERPIVLESELAALEIMSYAKNTKLPIGINYCSFYFKYRFQKAGYRKILANKLKRPDDFITEKGFLRKRNGTAVNYEGLTLYDENKPKAAIETDNLVLKHKTYGVHRSLAKRVDVDDRDQIAITDLLTSTKGNIPERADLFDLWQYEFIEKGLREY</sequence>
<evidence type="ECO:0000256" key="2">
    <source>
        <dbReference type="ARBA" id="ARBA00022691"/>
    </source>
</evidence>
<accession>A0A0S2HXG9</accession>
<evidence type="ECO:0000256" key="4">
    <source>
        <dbReference type="ARBA" id="ARBA00023004"/>
    </source>
</evidence>
<evidence type="ECO:0000313" key="7">
    <source>
        <dbReference type="EMBL" id="ALO14733.1"/>
    </source>
</evidence>
<dbReference type="RefSeq" id="WP_057952248.1">
    <property type="nucleotide sequence ID" value="NZ_CP013118.1"/>
</dbReference>
<dbReference type="InterPro" id="IPR007197">
    <property type="entry name" value="rSAM"/>
</dbReference>
<dbReference type="Pfam" id="PF04055">
    <property type="entry name" value="Radical_SAM"/>
    <property type="match status" value="1"/>
</dbReference>
<dbReference type="SFLD" id="SFLDS00029">
    <property type="entry name" value="Radical_SAM"/>
    <property type="match status" value="1"/>
</dbReference>
<dbReference type="PROSITE" id="PS51918">
    <property type="entry name" value="RADICAL_SAM"/>
    <property type="match status" value="1"/>
</dbReference>
<comment type="cofactor">
    <cofactor evidence="1">
        <name>[4Fe-4S] cluster</name>
        <dbReference type="ChEBI" id="CHEBI:49883"/>
    </cofactor>
</comment>
<dbReference type="GO" id="GO:0046872">
    <property type="term" value="F:metal ion binding"/>
    <property type="evidence" value="ECO:0007669"/>
    <property type="project" value="UniProtKB-KW"/>
</dbReference>
<dbReference type="InterPro" id="IPR013785">
    <property type="entry name" value="Aldolase_TIM"/>
</dbReference>
<keyword evidence="8" id="KW-1185">Reference proteome</keyword>
<dbReference type="SFLD" id="SFLDG01067">
    <property type="entry name" value="SPASM/twitch_domain_containing"/>
    <property type="match status" value="1"/>
</dbReference>
<dbReference type="SUPFAM" id="SSF102114">
    <property type="entry name" value="Radical SAM enzymes"/>
    <property type="match status" value="1"/>
</dbReference>
<dbReference type="InterPro" id="IPR058240">
    <property type="entry name" value="rSAM_sf"/>
</dbReference>
<proteinExistence type="predicted"/>
<protein>
    <submittedName>
        <fullName evidence="7">Molybdenum cofactor biosynthesis protein A</fullName>
    </submittedName>
</protein>
<evidence type="ECO:0000313" key="8">
    <source>
        <dbReference type="Proteomes" id="UP000064893"/>
    </source>
</evidence>
<dbReference type="KEGG" id="blq:L21SP5_01067"/>
<reference evidence="7 8" key="1">
    <citation type="submission" date="2015-11" db="EMBL/GenBank/DDBJ databases">
        <title>Description and complete genome sequence of a novel strain predominating in hypersaline microbial mats and representing a new family of the Bacteriodetes phylum.</title>
        <authorList>
            <person name="Spring S."/>
            <person name="Bunk B."/>
            <person name="Sproer C."/>
            <person name="Klenk H.-P."/>
        </authorList>
    </citation>
    <scope>NUCLEOTIDE SEQUENCE [LARGE SCALE GENOMIC DNA]</scope>
    <source>
        <strain evidence="7 8">L21-Spi-D4</strain>
    </source>
</reference>
<evidence type="ECO:0000256" key="3">
    <source>
        <dbReference type="ARBA" id="ARBA00022723"/>
    </source>
</evidence>
<feature type="domain" description="Radical SAM core" evidence="6">
    <location>
        <begin position="69"/>
        <end position="285"/>
    </location>
</feature>
<dbReference type="PANTHER" id="PTHR43288:SF1">
    <property type="entry name" value="GLYCYL-RADICAL ENZYME ACTIVATING ENZYME MJ0021-RELATED"/>
    <property type="match status" value="1"/>
</dbReference>
<dbReference type="CDD" id="cd01335">
    <property type="entry name" value="Radical_SAM"/>
    <property type="match status" value="1"/>
</dbReference>
<dbReference type="SFLD" id="SFLDG01108">
    <property type="entry name" value="Uncharacterised_Radical_SAM_Su"/>
    <property type="match status" value="1"/>
</dbReference>
<dbReference type="PANTHER" id="PTHR43288">
    <property type="entry name" value="BIOTIN SYNTHASE-RELATED PROTEIN, RADICAL SAM SUPERFAMILY"/>
    <property type="match status" value="1"/>
</dbReference>
<dbReference type="OrthoDB" id="9810775at2"/>
<dbReference type="EMBL" id="CP013118">
    <property type="protein sequence ID" value="ALO14733.1"/>
    <property type="molecule type" value="Genomic_DNA"/>
</dbReference>
<evidence type="ECO:0000256" key="5">
    <source>
        <dbReference type="ARBA" id="ARBA00023014"/>
    </source>
</evidence>